<dbReference type="EMBL" id="MN448270">
    <property type="protein sequence ID" value="QFG73718.1"/>
    <property type="molecule type" value="Genomic_DNA"/>
</dbReference>
<dbReference type="InterPro" id="IPR036869">
    <property type="entry name" value="J_dom_sf"/>
</dbReference>
<proteinExistence type="predicted"/>
<dbReference type="PANTHER" id="PTHR24074">
    <property type="entry name" value="CO-CHAPERONE PROTEIN DJLA"/>
    <property type="match status" value="1"/>
</dbReference>
<evidence type="ECO:0000313" key="2">
    <source>
        <dbReference type="EMBL" id="QFG73718.1"/>
    </source>
</evidence>
<accession>A0A5J6VIV5</accession>
<dbReference type="Pfam" id="PF00226">
    <property type="entry name" value="DnaJ"/>
    <property type="match status" value="1"/>
</dbReference>
<dbReference type="PROSITE" id="PS00636">
    <property type="entry name" value="DNAJ_1"/>
    <property type="match status" value="1"/>
</dbReference>
<protein>
    <submittedName>
        <fullName evidence="2">DnaJ domain protein</fullName>
    </submittedName>
</protein>
<evidence type="ECO:0000259" key="1">
    <source>
        <dbReference type="PROSITE" id="PS50076"/>
    </source>
</evidence>
<dbReference type="SUPFAM" id="SSF46565">
    <property type="entry name" value="Chaperone J-domain"/>
    <property type="match status" value="1"/>
</dbReference>
<reference evidence="2" key="1">
    <citation type="journal article" date="2019" name="Philos. Trans. R. Soc. Lond., B, Biol. Sci.">
        <title>Targeted metagenomic recovery of four divergent viruses reveals shared and distinctive characteristics of giant viruses of marine eukaryotes.</title>
        <authorList>
            <person name="Needham D.M."/>
            <person name="Poirier C."/>
            <person name="Hehenberger E."/>
            <person name="Jimenez V."/>
            <person name="Swalwell J.E."/>
            <person name="Santoro A.E."/>
            <person name="Worden A.Z."/>
        </authorList>
    </citation>
    <scope>NUCLEOTIDE SEQUENCE</scope>
    <source>
        <strain evidence="2">OPacV-662</strain>
    </source>
</reference>
<dbReference type="InterPro" id="IPR050817">
    <property type="entry name" value="DjlA_DnaK_co-chaperone"/>
</dbReference>
<dbReference type="PRINTS" id="PR00625">
    <property type="entry name" value="JDOMAIN"/>
</dbReference>
<dbReference type="SMART" id="SM00271">
    <property type="entry name" value="DnaJ"/>
    <property type="match status" value="1"/>
</dbReference>
<dbReference type="InterPro" id="IPR001623">
    <property type="entry name" value="DnaJ_domain"/>
</dbReference>
<sequence>MSDPIDFYKVLGLPVTCTLREIRKRYRKLATKYHPDKLPNNTDPQKRHEYERRFDLISQAFNTLSNENNRKEYDLLYYTQRNIKSHVELRKNYNSDDIQVSNAENIDDVHGFFENKHADLTKEFKERTLEQLQVSRNKQLEPQNVRSVEEGFKEIVANTDIIKIDNPEAITHHDNLASLDNLGDMFANDGNLHHDYILKVSQEQVDEIDNKINLKKRLEEYNKETEKLHNLDSKDYKF</sequence>
<dbReference type="InterPro" id="IPR018253">
    <property type="entry name" value="DnaJ_domain_CS"/>
</dbReference>
<feature type="domain" description="J" evidence="1">
    <location>
        <begin position="6"/>
        <end position="77"/>
    </location>
</feature>
<dbReference type="CDD" id="cd06257">
    <property type="entry name" value="DnaJ"/>
    <property type="match status" value="1"/>
</dbReference>
<organism evidence="2">
    <name type="scientific">Megaviridae environmental sample</name>
    <dbReference type="NCBI Taxonomy" id="1737588"/>
    <lineage>
        <taxon>Viruses</taxon>
        <taxon>Varidnaviria</taxon>
        <taxon>Bamfordvirae</taxon>
        <taxon>Nucleocytoviricota</taxon>
        <taxon>Megaviricetes</taxon>
        <taxon>Imitervirales</taxon>
        <taxon>Mimiviridae</taxon>
        <taxon>environmental samples</taxon>
    </lineage>
</organism>
<name>A0A5J6VIV5_9VIRU</name>
<dbReference type="PROSITE" id="PS50076">
    <property type="entry name" value="DNAJ_2"/>
    <property type="match status" value="1"/>
</dbReference>
<dbReference type="Gene3D" id="1.10.287.110">
    <property type="entry name" value="DnaJ domain"/>
    <property type="match status" value="1"/>
</dbReference>